<feature type="region of interest" description="Disordered" evidence="7">
    <location>
        <begin position="1"/>
        <end position="29"/>
    </location>
</feature>
<dbReference type="Proteomes" id="UP000250140">
    <property type="component" value="Unassembled WGS sequence"/>
</dbReference>
<keyword evidence="3 9" id="KW-0418">Kinase</keyword>
<dbReference type="SMART" id="SM00220">
    <property type="entry name" value="S_TKc"/>
    <property type="match status" value="1"/>
</dbReference>
<feature type="domain" description="Protein kinase" evidence="8">
    <location>
        <begin position="92"/>
        <end position="388"/>
    </location>
</feature>
<dbReference type="PANTHER" id="PTHR11042:SF190">
    <property type="entry name" value="MITOSIS INHIBITOR PROTEIN KINASE MIK1"/>
    <property type="match status" value="1"/>
</dbReference>
<dbReference type="Pfam" id="PF00069">
    <property type="entry name" value="Pkinase"/>
    <property type="match status" value="1"/>
</dbReference>
<evidence type="ECO:0000256" key="1">
    <source>
        <dbReference type="ARBA" id="ARBA00022679"/>
    </source>
</evidence>
<gene>
    <name evidence="9" type="ORF">AOQ84DRAFT_313212</name>
</gene>
<dbReference type="InterPro" id="IPR050339">
    <property type="entry name" value="CC_SR_Kinase"/>
</dbReference>
<feature type="compositionally biased region" description="Low complexity" evidence="7">
    <location>
        <begin position="15"/>
        <end position="29"/>
    </location>
</feature>
<protein>
    <submittedName>
        <fullName evidence="9">Kinase-like protein</fullName>
    </submittedName>
</protein>
<dbReference type="InterPro" id="IPR000719">
    <property type="entry name" value="Prot_kinase_dom"/>
</dbReference>
<evidence type="ECO:0000313" key="9">
    <source>
        <dbReference type="EMBL" id="OCL11838.1"/>
    </source>
</evidence>
<dbReference type="PROSITE" id="PS50011">
    <property type="entry name" value="PROTEIN_KINASE_DOM"/>
    <property type="match status" value="1"/>
</dbReference>
<name>A0A8E2JW97_9PEZI</name>
<evidence type="ECO:0000256" key="4">
    <source>
        <dbReference type="ARBA" id="ARBA00022840"/>
    </source>
</evidence>
<dbReference type="GO" id="GO:0005634">
    <property type="term" value="C:nucleus"/>
    <property type="evidence" value="ECO:0007669"/>
    <property type="project" value="TreeGrafter"/>
</dbReference>
<keyword evidence="2" id="KW-0547">Nucleotide-binding</keyword>
<evidence type="ECO:0000256" key="7">
    <source>
        <dbReference type="SAM" id="MobiDB-lite"/>
    </source>
</evidence>
<dbReference type="GO" id="GO:0005737">
    <property type="term" value="C:cytoplasm"/>
    <property type="evidence" value="ECO:0007669"/>
    <property type="project" value="TreeGrafter"/>
</dbReference>
<evidence type="ECO:0000256" key="6">
    <source>
        <dbReference type="SAM" id="Coils"/>
    </source>
</evidence>
<keyword evidence="1" id="KW-0808">Transferase</keyword>
<organism evidence="9 10">
    <name type="scientific">Glonium stellatum</name>
    <dbReference type="NCBI Taxonomy" id="574774"/>
    <lineage>
        <taxon>Eukaryota</taxon>
        <taxon>Fungi</taxon>
        <taxon>Dikarya</taxon>
        <taxon>Ascomycota</taxon>
        <taxon>Pezizomycotina</taxon>
        <taxon>Dothideomycetes</taxon>
        <taxon>Pleosporomycetidae</taxon>
        <taxon>Gloniales</taxon>
        <taxon>Gloniaceae</taxon>
        <taxon>Glonium</taxon>
    </lineage>
</organism>
<dbReference type="PANTHER" id="PTHR11042">
    <property type="entry name" value="EUKARYOTIC TRANSLATION INITIATION FACTOR 2-ALPHA KINASE EIF2-ALPHA KINASE -RELATED"/>
    <property type="match status" value="1"/>
</dbReference>
<evidence type="ECO:0000313" key="10">
    <source>
        <dbReference type="Proteomes" id="UP000250140"/>
    </source>
</evidence>
<dbReference type="GO" id="GO:0005524">
    <property type="term" value="F:ATP binding"/>
    <property type="evidence" value="ECO:0007669"/>
    <property type="project" value="UniProtKB-KW"/>
</dbReference>
<dbReference type="GO" id="GO:0004672">
    <property type="term" value="F:protein kinase activity"/>
    <property type="evidence" value="ECO:0007669"/>
    <property type="project" value="InterPro"/>
</dbReference>
<reference evidence="9 10" key="1">
    <citation type="journal article" date="2016" name="Nat. Commun.">
        <title>Ectomycorrhizal ecology is imprinted in the genome of the dominant symbiotic fungus Cenococcum geophilum.</title>
        <authorList>
            <consortium name="DOE Joint Genome Institute"/>
            <person name="Peter M."/>
            <person name="Kohler A."/>
            <person name="Ohm R.A."/>
            <person name="Kuo A."/>
            <person name="Krutzmann J."/>
            <person name="Morin E."/>
            <person name="Arend M."/>
            <person name="Barry K.W."/>
            <person name="Binder M."/>
            <person name="Choi C."/>
            <person name="Clum A."/>
            <person name="Copeland A."/>
            <person name="Grisel N."/>
            <person name="Haridas S."/>
            <person name="Kipfer T."/>
            <person name="LaButti K."/>
            <person name="Lindquist E."/>
            <person name="Lipzen A."/>
            <person name="Maire R."/>
            <person name="Meier B."/>
            <person name="Mihaltcheva S."/>
            <person name="Molinier V."/>
            <person name="Murat C."/>
            <person name="Poggeler S."/>
            <person name="Quandt C.A."/>
            <person name="Sperisen C."/>
            <person name="Tritt A."/>
            <person name="Tisserant E."/>
            <person name="Crous P.W."/>
            <person name="Henrissat B."/>
            <person name="Nehls U."/>
            <person name="Egli S."/>
            <person name="Spatafora J.W."/>
            <person name="Grigoriev I.V."/>
            <person name="Martin F.M."/>
        </authorList>
    </citation>
    <scope>NUCLEOTIDE SEQUENCE [LARGE SCALE GENOMIC DNA]</scope>
    <source>
        <strain evidence="9 10">CBS 207.34</strain>
    </source>
</reference>
<evidence type="ECO:0000256" key="2">
    <source>
        <dbReference type="ARBA" id="ARBA00022741"/>
    </source>
</evidence>
<dbReference type="CDD" id="cd00180">
    <property type="entry name" value="PKc"/>
    <property type="match status" value="1"/>
</dbReference>
<dbReference type="SUPFAM" id="SSF56112">
    <property type="entry name" value="Protein kinase-like (PK-like)"/>
    <property type="match status" value="1"/>
</dbReference>
<feature type="coiled-coil region" evidence="6">
    <location>
        <begin position="411"/>
        <end position="445"/>
    </location>
</feature>
<evidence type="ECO:0000256" key="5">
    <source>
        <dbReference type="ARBA" id="ARBA00037982"/>
    </source>
</evidence>
<proteinExistence type="inferred from homology"/>
<sequence>MIHTVVTPKHERKTSSSSAPSDGASDSDGGVILEEQWTRSQNLIGTYSRNTWLNPRLPGLRDRLALSPRRDLDWCDRGKSHVDFKDDETVPLLQGRFLGHGSQGGVYETTCKGITLAWKKRHCPRGIGTKERGEIEILKRLSHQHIIKLIGTYTHRPFLGLLLWPVAVCDLATFLEDIDALILAYMPREPPTVEDRVMRRLHALCTSKDDWPDLFPAAVRRLSRSFGCLTSAITYIHGQRIRHKDLKPSNVLLSHDGLWVTDFGISTDLAALATTGSECVERGTAKYFAPEVAIYERSGRSADIFSLGCMFLEMVALCRGSSLQDLRRLRPAENFSFQANLHLRREWFTLLKSRQIRIQHLLCEIEQMIDPDPEMRPMASELMEHLGLIEQFQTGSDTPLYGYCCTPQNLTPRAKREIDRLVARIEDLKIQIVERDEEINHLRNSTPLVPPPPIGGDFTPSFSMNRLEPSTYIAPTDSHALRLAFSR</sequence>
<keyword evidence="10" id="KW-1185">Reference proteome</keyword>
<evidence type="ECO:0000256" key="3">
    <source>
        <dbReference type="ARBA" id="ARBA00022777"/>
    </source>
</evidence>
<comment type="similarity">
    <text evidence="5">Belongs to the protein kinase superfamily. Ser/Thr protein kinase family. GCN2 subfamily.</text>
</comment>
<accession>A0A8E2JW97</accession>
<keyword evidence="4" id="KW-0067">ATP-binding</keyword>
<dbReference type="Gene3D" id="3.30.200.20">
    <property type="entry name" value="Phosphorylase Kinase, domain 1"/>
    <property type="match status" value="1"/>
</dbReference>
<dbReference type="OrthoDB" id="4062651at2759"/>
<evidence type="ECO:0000259" key="8">
    <source>
        <dbReference type="PROSITE" id="PS50011"/>
    </source>
</evidence>
<dbReference type="GO" id="GO:0110031">
    <property type="term" value="P:negative regulation of G2/MI transition of meiotic cell cycle"/>
    <property type="evidence" value="ECO:0007669"/>
    <property type="project" value="TreeGrafter"/>
</dbReference>
<dbReference type="PROSITE" id="PS00108">
    <property type="entry name" value="PROTEIN_KINASE_ST"/>
    <property type="match status" value="1"/>
</dbReference>
<dbReference type="AlphaFoldDB" id="A0A8E2JW97"/>
<dbReference type="EMBL" id="KV748977">
    <property type="protein sequence ID" value="OCL11838.1"/>
    <property type="molecule type" value="Genomic_DNA"/>
</dbReference>
<keyword evidence="6" id="KW-0175">Coiled coil</keyword>
<dbReference type="Gene3D" id="1.10.510.10">
    <property type="entry name" value="Transferase(Phosphotransferase) domain 1"/>
    <property type="match status" value="1"/>
</dbReference>
<dbReference type="InterPro" id="IPR008271">
    <property type="entry name" value="Ser/Thr_kinase_AS"/>
</dbReference>
<dbReference type="InterPro" id="IPR011009">
    <property type="entry name" value="Kinase-like_dom_sf"/>
</dbReference>